<comment type="subcellular location">
    <subcellularLocation>
        <location evidence="4">Encapsulin nanocompartment</location>
    </subcellularLocation>
</comment>
<dbReference type="GO" id="GO:0046872">
    <property type="term" value="F:metal ion binding"/>
    <property type="evidence" value="ECO:0007669"/>
    <property type="project" value="UniProtKB-KW"/>
</dbReference>
<dbReference type="EMBL" id="QFYR01000001">
    <property type="protein sequence ID" value="RAK57829.1"/>
    <property type="molecule type" value="Genomic_DNA"/>
</dbReference>
<evidence type="ECO:0000313" key="7">
    <source>
        <dbReference type="Proteomes" id="UP000249725"/>
    </source>
</evidence>
<evidence type="ECO:0000256" key="5">
    <source>
        <dbReference type="ARBA" id="ARBA00033787"/>
    </source>
</evidence>
<evidence type="ECO:0000256" key="1">
    <source>
        <dbReference type="ARBA" id="ARBA00022434"/>
    </source>
</evidence>
<protein>
    <submittedName>
        <fullName evidence="6">Ferritin</fullName>
    </submittedName>
</protein>
<keyword evidence="7" id="KW-1185">Reference proteome</keyword>
<dbReference type="Gene3D" id="6.10.140.1960">
    <property type="match status" value="1"/>
</dbReference>
<reference evidence="7" key="1">
    <citation type="submission" date="2018-05" db="EMBL/GenBank/DDBJ databases">
        <authorList>
            <person name="Li X."/>
        </authorList>
    </citation>
    <scope>NUCLEOTIDE SEQUENCE [LARGE SCALE GENOMIC DNA]</scope>
    <source>
        <strain evidence="7">YIM 73061</strain>
    </source>
</reference>
<keyword evidence="3" id="KW-0408">Iron</keyword>
<dbReference type="InterPro" id="IPR009078">
    <property type="entry name" value="Ferritin-like_SF"/>
</dbReference>
<sequence>MSSEALHVAREKLSRKTLDMHYAITSLMEEMEAVDWYRQRADDTEDPELKKILLHNAREELEHAAMVLEWIRRNDPEADAQLREYLFKDGSIAGHEEGASEKHGL</sequence>
<dbReference type="GO" id="GO:0140737">
    <property type="term" value="C:encapsulin nanocompartment"/>
    <property type="evidence" value="ECO:0007669"/>
    <property type="project" value="UniProtKB-SubCell"/>
</dbReference>
<evidence type="ECO:0000313" key="6">
    <source>
        <dbReference type="EMBL" id="RAK57829.1"/>
    </source>
</evidence>
<evidence type="ECO:0000256" key="4">
    <source>
        <dbReference type="ARBA" id="ARBA00033738"/>
    </source>
</evidence>
<dbReference type="InterPro" id="IPR054581">
    <property type="entry name" value="EncFtn-like"/>
</dbReference>
<dbReference type="OrthoDB" id="9796238at2"/>
<proteinExistence type="predicted"/>
<dbReference type="SUPFAM" id="SSF47240">
    <property type="entry name" value="Ferritin-like"/>
    <property type="match status" value="1"/>
</dbReference>
<comment type="caution">
    <text evidence="6">The sequence shown here is derived from an EMBL/GenBank/DDBJ whole genome shotgun (WGS) entry which is preliminary data.</text>
</comment>
<dbReference type="Pfam" id="PF22277">
    <property type="entry name" value="EncFtn-like"/>
    <property type="match status" value="1"/>
</dbReference>
<keyword evidence="1" id="KW-0409">Iron storage</keyword>
<dbReference type="Proteomes" id="UP000249725">
    <property type="component" value="Unassembled WGS sequence"/>
</dbReference>
<evidence type="ECO:0000256" key="2">
    <source>
        <dbReference type="ARBA" id="ARBA00022723"/>
    </source>
</evidence>
<name>A0A328ATF1_9CAUL</name>
<dbReference type="AlphaFoldDB" id="A0A328ATF1"/>
<accession>A0A328ATF1</accession>
<keyword evidence="2" id="KW-0479">Metal-binding</keyword>
<gene>
    <name evidence="6" type="ORF">DJ018_07910</name>
</gene>
<organism evidence="6 7">
    <name type="scientific">Phenylobacterium deserti</name>
    <dbReference type="NCBI Taxonomy" id="1914756"/>
    <lineage>
        <taxon>Bacteria</taxon>
        <taxon>Pseudomonadati</taxon>
        <taxon>Pseudomonadota</taxon>
        <taxon>Alphaproteobacteria</taxon>
        <taxon>Caulobacterales</taxon>
        <taxon>Caulobacteraceae</taxon>
        <taxon>Phenylobacterium</taxon>
    </lineage>
</organism>
<dbReference type="RefSeq" id="WP_111514279.1">
    <property type="nucleotide sequence ID" value="NZ_QFYR01000001.1"/>
</dbReference>
<evidence type="ECO:0000256" key="3">
    <source>
        <dbReference type="ARBA" id="ARBA00023004"/>
    </source>
</evidence>
<keyword evidence="5" id="KW-1284">Encapsulin nanocompartment</keyword>
<dbReference type="GO" id="GO:0006879">
    <property type="term" value="P:intracellular iron ion homeostasis"/>
    <property type="evidence" value="ECO:0007669"/>
    <property type="project" value="UniProtKB-KW"/>
</dbReference>